<accession>A0A484BWX4</accession>
<gene>
    <name evidence="1" type="ORF">AWZ03_000143</name>
</gene>
<sequence length="152" mass="17476">MPQHVAGTLKITAATCEGSRQAAGRPISQLQLQVYSRQRIKGVAGGTSRHIQSAIVMEATTVKTAYALFLHRSELQRRKAHYAKMSQTKILLTNELIAKTKQRMATCSYEDLQILVREQQFKRLLEQKLRHRAKQLKAVQRQNRKLKLKRLQ</sequence>
<dbReference type="EMBL" id="LSRL02000001">
    <property type="protein sequence ID" value="TDG53328.1"/>
    <property type="molecule type" value="Genomic_DNA"/>
</dbReference>
<evidence type="ECO:0000313" key="2">
    <source>
        <dbReference type="Proteomes" id="UP000295192"/>
    </source>
</evidence>
<comment type="caution">
    <text evidence="1">The sequence shown here is derived from an EMBL/GenBank/DDBJ whole genome shotgun (WGS) entry which is preliminary data.</text>
</comment>
<evidence type="ECO:0000313" key="1">
    <source>
        <dbReference type="EMBL" id="TDG53328.1"/>
    </source>
</evidence>
<organism evidence="1 2">
    <name type="scientific">Drosophila navojoa</name>
    <name type="common">Fruit fly</name>
    <dbReference type="NCBI Taxonomy" id="7232"/>
    <lineage>
        <taxon>Eukaryota</taxon>
        <taxon>Metazoa</taxon>
        <taxon>Ecdysozoa</taxon>
        <taxon>Arthropoda</taxon>
        <taxon>Hexapoda</taxon>
        <taxon>Insecta</taxon>
        <taxon>Pterygota</taxon>
        <taxon>Neoptera</taxon>
        <taxon>Endopterygota</taxon>
        <taxon>Diptera</taxon>
        <taxon>Brachycera</taxon>
        <taxon>Muscomorpha</taxon>
        <taxon>Ephydroidea</taxon>
        <taxon>Drosophilidae</taxon>
        <taxon>Drosophila</taxon>
    </lineage>
</organism>
<dbReference type="AlphaFoldDB" id="A0A484BWX4"/>
<dbReference type="Pfam" id="PF05306">
    <property type="entry name" value="DUF733"/>
    <property type="match status" value="1"/>
</dbReference>
<dbReference type="Proteomes" id="UP000295192">
    <property type="component" value="Unassembled WGS sequence"/>
</dbReference>
<reference evidence="1 2" key="1">
    <citation type="journal article" date="2019" name="J. Hered.">
        <title>An Improved Genome Assembly for Drosophila navojoa, the Basal Species in the mojavensis Cluster.</title>
        <authorList>
            <person name="Vanderlinde T."/>
            <person name="Dupim E.G."/>
            <person name="Nazario-Yepiz N.O."/>
            <person name="Carvalho A.B."/>
        </authorList>
    </citation>
    <scope>NUCLEOTIDE SEQUENCE [LARGE SCALE GENOMIC DNA]</scope>
    <source>
        <strain evidence="1">Navoj_Jal97</strain>
        <tissue evidence="1">Whole organism</tissue>
    </source>
</reference>
<name>A0A484BWX4_DRONA</name>
<dbReference type="OMA" id="CEGSRQA"/>
<proteinExistence type="predicted"/>
<protein>
    <submittedName>
        <fullName evidence="1">Uncharacterized protein</fullName>
    </submittedName>
</protein>
<dbReference type="InterPro" id="IPR007970">
    <property type="entry name" value="DUF733"/>
</dbReference>
<keyword evidence="2" id="KW-1185">Reference proteome</keyword>
<dbReference type="OrthoDB" id="7883146at2759"/>